<dbReference type="InterPro" id="IPR003661">
    <property type="entry name" value="HisK_dim/P_dom"/>
</dbReference>
<dbReference type="SMART" id="SM00388">
    <property type="entry name" value="HisKA"/>
    <property type="match status" value="1"/>
</dbReference>
<dbReference type="GO" id="GO:0000155">
    <property type="term" value="F:phosphorelay sensor kinase activity"/>
    <property type="evidence" value="ECO:0007669"/>
    <property type="project" value="InterPro"/>
</dbReference>
<dbReference type="GO" id="GO:0009927">
    <property type="term" value="F:histidine phosphotransfer kinase activity"/>
    <property type="evidence" value="ECO:0007669"/>
    <property type="project" value="TreeGrafter"/>
</dbReference>
<dbReference type="GO" id="GO:0005886">
    <property type="term" value="C:plasma membrane"/>
    <property type="evidence" value="ECO:0007669"/>
    <property type="project" value="TreeGrafter"/>
</dbReference>
<dbReference type="InterPro" id="IPR001789">
    <property type="entry name" value="Sig_transdc_resp-reg_receiver"/>
</dbReference>
<dbReference type="InterPro" id="IPR036890">
    <property type="entry name" value="HATPase_C_sf"/>
</dbReference>
<evidence type="ECO:0000256" key="5">
    <source>
        <dbReference type="ARBA" id="ARBA00022777"/>
    </source>
</evidence>
<dbReference type="PROSITE" id="PS50110">
    <property type="entry name" value="RESPONSE_REGULATORY"/>
    <property type="match status" value="1"/>
</dbReference>
<keyword evidence="5 10" id="KW-0418">Kinase</keyword>
<keyword evidence="4" id="KW-0808">Transferase</keyword>
<dbReference type="EMBL" id="FPBO01000002">
    <property type="protein sequence ID" value="SFU36790.1"/>
    <property type="molecule type" value="Genomic_DNA"/>
</dbReference>
<evidence type="ECO:0000259" key="8">
    <source>
        <dbReference type="PROSITE" id="PS50109"/>
    </source>
</evidence>
<dbReference type="InterPro" id="IPR005467">
    <property type="entry name" value="His_kinase_dom"/>
</dbReference>
<dbReference type="Gene3D" id="3.40.50.2300">
    <property type="match status" value="1"/>
</dbReference>
<dbReference type="PRINTS" id="PR00344">
    <property type="entry name" value="BCTRLSENSOR"/>
</dbReference>
<evidence type="ECO:0000313" key="11">
    <source>
        <dbReference type="Proteomes" id="UP000199391"/>
    </source>
</evidence>
<feature type="modified residue" description="4-aspartylphosphate" evidence="6">
    <location>
        <position position="524"/>
    </location>
</feature>
<evidence type="ECO:0000256" key="3">
    <source>
        <dbReference type="ARBA" id="ARBA00022553"/>
    </source>
</evidence>
<feature type="transmembrane region" description="Helical" evidence="7">
    <location>
        <begin position="25"/>
        <end position="44"/>
    </location>
</feature>
<dbReference type="InterPro" id="IPR036097">
    <property type="entry name" value="HisK_dim/P_sf"/>
</dbReference>
<gene>
    <name evidence="10" type="ORF">SAMN05216552_1002114</name>
</gene>
<dbReference type="SUPFAM" id="SSF52172">
    <property type="entry name" value="CheY-like"/>
    <property type="match status" value="1"/>
</dbReference>
<dbReference type="Proteomes" id="UP000199391">
    <property type="component" value="Unassembled WGS sequence"/>
</dbReference>
<comment type="catalytic activity">
    <reaction evidence="1">
        <text>ATP + protein L-histidine = ADP + protein N-phospho-L-histidine.</text>
        <dbReference type="EC" id="2.7.13.3"/>
    </reaction>
</comment>
<dbReference type="CDD" id="cd00156">
    <property type="entry name" value="REC"/>
    <property type="match status" value="1"/>
</dbReference>
<accession>A0A1I7FKU3</accession>
<dbReference type="PANTHER" id="PTHR43047:SF9">
    <property type="entry name" value="HISTIDINE KINASE"/>
    <property type="match status" value="1"/>
</dbReference>
<evidence type="ECO:0000256" key="7">
    <source>
        <dbReference type="SAM" id="Phobius"/>
    </source>
</evidence>
<dbReference type="EC" id="2.7.13.3" evidence="2"/>
<protein>
    <recommendedName>
        <fullName evidence="2">histidine kinase</fullName>
        <ecNumber evidence="2">2.7.13.3</ecNumber>
    </recommendedName>
</protein>
<evidence type="ECO:0000256" key="4">
    <source>
        <dbReference type="ARBA" id="ARBA00022679"/>
    </source>
</evidence>
<keyword evidence="7" id="KW-0812">Transmembrane</keyword>
<keyword evidence="11" id="KW-1185">Reference proteome</keyword>
<dbReference type="Gene3D" id="3.30.565.10">
    <property type="entry name" value="Histidine kinase-like ATPase, C-terminal domain"/>
    <property type="match status" value="1"/>
</dbReference>
<keyword evidence="7" id="KW-1133">Transmembrane helix</keyword>
<dbReference type="Pfam" id="PF00512">
    <property type="entry name" value="HisKA"/>
    <property type="match status" value="1"/>
</dbReference>
<evidence type="ECO:0000313" key="10">
    <source>
        <dbReference type="EMBL" id="SFU36790.1"/>
    </source>
</evidence>
<keyword evidence="7" id="KW-0472">Membrane</keyword>
<dbReference type="RefSeq" id="WP_143132926.1">
    <property type="nucleotide sequence ID" value="NZ_FPBO01000002.1"/>
</dbReference>
<dbReference type="OrthoDB" id="6114847at2"/>
<dbReference type="CDD" id="cd00082">
    <property type="entry name" value="HisKA"/>
    <property type="match status" value="1"/>
</dbReference>
<feature type="domain" description="Response regulatory" evidence="9">
    <location>
        <begin position="473"/>
        <end position="591"/>
    </location>
</feature>
<dbReference type="Pfam" id="PF00072">
    <property type="entry name" value="Response_reg"/>
    <property type="match status" value="1"/>
</dbReference>
<feature type="domain" description="Histidine kinase" evidence="8">
    <location>
        <begin position="237"/>
        <end position="450"/>
    </location>
</feature>
<dbReference type="InterPro" id="IPR011006">
    <property type="entry name" value="CheY-like_superfamily"/>
</dbReference>
<dbReference type="SMART" id="SM00448">
    <property type="entry name" value="REC"/>
    <property type="match status" value="1"/>
</dbReference>
<dbReference type="PROSITE" id="PS50109">
    <property type="entry name" value="HIS_KIN"/>
    <property type="match status" value="1"/>
</dbReference>
<feature type="transmembrane region" description="Helical" evidence="7">
    <location>
        <begin position="188"/>
        <end position="207"/>
    </location>
</feature>
<organism evidence="10 11">
    <name type="scientific">Pseudoduganella namucuonensis</name>
    <dbReference type="NCBI Taxonomy" id="1035707"/>
    <lineage>
        <taxon>Bacteria</taxon>
        <taxon>Pseudomonadati</taxon>
        <taxon>Pseudomonadota</taxon>
        <taxon>Betaproteobacteria</taxon>
        <taxon>Burkholderiales</taxon>
        <taxon>Oxalobacteraceae</taxon>
        <taxon>Telluria group</taxon>
        <taxon>Pseudoduganella</taxon>
    </lineage>
</organism>
<dbReference type="FunFam" id="3.30.565.10:FF:000049">
    <property type="entry name" value="Two-component sensor histidine kinase"/>
    <property type="match status" value="1"/>
</dbReference>
<dbReference type="PANTHER" id="PTHR43047">
    <property type="entry name" value="TWO-COMPONENT HISTIDINE PROTEIN KINASE"/>
    <property type="match status" value="1"/>
</dbReference>
<name>A0A1I7FKU3_9BURK</name>
<reference evidence="11" key="1">
    <citation type="submission" date="2016-10" db="EMBL/GenBank/DDBJ databases">
        <authorList>
            <person name="Varghese N."/>
            <person name="Submissions S."/>
        </authorList>
    </citation>
    <scope>NUCLEOTIDE SEQUENCE [LARGE SCALE GENOMIC DNA]</scope>
    <source>
        <strain evidence="11">CGMCC 1.11014</strain>
    </source>
</reference>
<evidence type="ECO:0000256" key="2">
    <source>
        <dbReference type="ARBA" id="ARBA00012438"/>
    </source>
</evidence>
<keyword evidence="3 6" id="KW-0597">Phosphoprotein</keyword>
<dbReference type="SUPFAM" id="SSF55874">
    <property type="entry name" value="ATPase domain of HSP90 chaperone/DNA topoisomerase II/histidine kinase"/>
    <property type="match status" value="1"/>
</dbReference>
<dbReference type="Pfam" id="PF02518">
    <property type="entry name" value="HATPase_c"/>
    <property type="match status" value="1"/>
</dbReference>
<evidence type="ECO:0000259" key="9">
    <source>
        <dbReference type="PROSITE" id="PS50110"/>
    </source>
</evidence>
<dbReference type="Gene3D" id="1.10.287.130">
    <property type="match status" value="1"/>
</dbReference>
<dbReference type="InterPro" id="IPR004358">
    <property type="entry name" value="Sig_transdc_His_kin-like_C"/>
</dbReference>
<evidence type="ECO:0000256" key="1">
    <source>
        <dbReference type="ARBA" id="ARBA00000085"/>
    </source>
</evidence>
<sequence length="614" mass="68313">MKPTEADHGIRTTWRKLLRGREFKVIFPVVAVMIFMGVGLYSFALRSVSDFANERIREDLERTSREVFSICDSALQALLVTGLSNNEVAGRIKRGKVLGEIEAYVQQNNLTAIVYTNGGKNVLFSNGSELVIRHVLSNEINETVVASISFDSKIYYVRRFQFELWNWHIVLIKDGEVYADLLARVNNTYLGTTSILIIAGLLLMYYLKRITKTEMDLQAAKEAAEQASLAKSRFLASASHDLRQPMHTVSLLAGLLRERSEVHEDRDLIDKLKRAVNVMEELFENLLEISRLDGGAITPNISEFPIAHLLKMIKANYEPHAASKGLRLRVSPCSAVIRSDPVLLMSILSNLVSNAIRYTDRGKILVGCSRRGEKLSIKVIDTGIGIPKEHLDEIFDEFVQLPESRRGRNNGLGLGLSIARRYTDLLDHPMCLRSVVGSGSMFFVDVPRVEMILSPALSMEVPPTPATELAGAFVVIIDDDPHNLAATESLCRKWGGRTLAAESLQKAIEELRHHLRVPDLIICDYHLSNHQNGLSAVREIRNLMDEEIPAIFVTGDISITKESDISTLPKALVLHKPVNTDRLRESIEHIQAPMVGSAHAGSVAGRVGAVCRES</sequence>
<evidence type="ECO:0000256" key="6">
    <source>
        <dbReference type="PROSITE-ProRule" id="PRU00169"/>
    </source>
</evidence>
<dbReference type="SMART" id="SM00387">
    <property type="entry name" value="HATPase_c"/>
    <property type="match status" value="1"/>
</dbReference>
<dbReference type="AlphaFoldDB" id="A0A1I7FKU3"/>
<dbReference type="SUPFAM" id="SSF47384">
    <property type="entry name" value="Homodimeric domain of signal transducing histidine kinase"/>
    <property type="match status" value="1"/>
</dbReference>
<dbReference type="InterPro" id="IPR003594">
    <property type="entry name" value="HATPase_dom"/>
</dbReference>
<dbReference type="STRING" id="1035707.SAMN05216552_1002114"/>
<proteinExistence type="predicted"/>